<dbReference type="InterPro" id="IPR013320">
    <property type="entry name" value="ConA-like_dom_sf"/>
</dbReference>
<name>A0A850EH98_9BACL</name>
<dbReference type="RefSeq" id="WP_175371109.1">
    <property type="nucleotide sequence ID" value="NZ_JABWCS010000201.1"/>
</dbReference>
<dbReference type="InterPro" id="IPR009784">
    <property type="entry name" value="DUF1349"/>
</dbReference>
<reference evidence="1" key="1">
    <citation type="submission" date="2020-06" db="EMBL/GenBank/DDBJ databases">
        <title>Paenibacillus sp. nov., isolated from soil.</title>
        <authorList>
            <person name="Seo Y.L."/>
        </authorList>
    </citation>
    <scope>NUCLEOTIDE SEQUENCE [LARGE SCALE GENOMIC DNA]</scope>
    <source>
        <strain evidence="1">JW14</strain>
    </source>
</reference>
<gene>
    <name evidence="1" type="ORF">HPT30_09085</name>
</gene>
<keyword evidence="2" id="KW-1185">Reference proteome</keyword>
<proteinExistence type="predicted"/>
<dbReference type="EMBL" id="JABWCS010000201">
    <property type="protein sequence ID" value="NUU60495.1"/>
    <property type="molecule type" value="Genomic_DNA"/>
</dbReference>
<dbReference type="PANTHER" id="PTHR35332:SF2">
    <property type="entry name" value="REGULATION OF ENOLASE PROTEIN 1"/>
    <property type="match status" value="1"/>
</dbReference>
<dbReference type="PANTHER" id="PTHR35332">
    <property type="entry name" value="REGULATION OF ENOLASE PROTEIN 1"/>
    <property type="match status" value="1"/>
</dbReference>
<protein>
    <submittedName>
        <fullName evidence="1">DUF1349 domain-containing protein</fullName>
    </submittedName>
</protein>
<dbReference type="SUPFAM" id="SSF49899">
    <property type="entry name" value="Concanavalin A-like lectins/glucanases"/>
    <property type="match status" value="1"/>
</dbReference>
<evidence type="ECO:0000313" key="2">
    <source>
        <dbReference type="Proteomes" id="UP000564806"/>
    </source>
</evidence>
<dbReference type="Proteomes" id="UP000564806">
    <property type="component" value="Unassembled WGS sequence"/>
</dbReference>
<comment type="caution">
    <text evidence="1">The sequence shown here is derived from an EMBL/GenBank/DDBJ whole genome shotgun (WGS) entry which is preliminary data.</text>
</comment>
<dbReference type="Gene3D" id="2.60.120.200">
    <property type="match status" value="1"/>
</dbReference>
<accession>A0A850EH98</accession>
<sequence>MNVHNIPWSSGTWTVPPKSVNTEGDTLNVEAVEGSDYWEKTLYEFQHDNGHALLAPWEDDQGVEVTFRLDSFTELYDQAGLMLWHSKTQWIKAGIELNDGVPHIGAVVTDDYSDWSLSPVAEWAGETVTIRASRSNDAVIIRARTEHHPWRTIRVARFPHLTGKQAGPFLCAPTRAGFQVVFTAWRHTQPDEALHTDPPTFSGK</sequence>
<evidence type="ECO:0000313" key="1">
    <source>
        <dbReference type="EMBL" id="NUU60495.1"/>
    </source>
</evidence>
<dbReference type="AlphaFoldDB" id="A0A850EH98"/>
<dbReference type="Pfam" id="PF07081">
    <property type="entry name" value="DUF1349"/>
    <property type="match status" value="1"/>
</dbReference>
<organism evidence="1 2">
    <name type="scientific">Paenibacillus agri</name>
    <dbReference type="NCBI Taxonomy" id="2744309"/>
    <lineage>
        <taxon>Bacteria</taxon>
        <taxon>Bacillati</taxon>
        <taxon>Bacillota</taxon>
        <taxon>Bacilli</taxon>
        <taxon>Bacillales</taxon>
        <taxon>Paenibacillaceae</taxon>
        <taxon>Paenibacillus</taxon>
    </lineage>
</organism>